<dbReference type="PROSITE" id="PS50262">
    <property type="entry name" value="G_PROTEIN_RECEP_F1_2"/>
    <property type="match status" value="1"/>
</dbReference>
<evidence type="ECO:0000256" key="6">
    <source>
        <dbReference type="ARBA" id="ARBA00023136"/>
    </source>
</evidence>
<name>A0A6P8HCD6_ACTTE</name>
<dbReference type="Proteomes" id="UP000515163">
    <property type="component" value="Unplaced"/>
</dbReference>
<evidence type="ECO:0000256" key="1">
    <source>
        <dbReference type="ARBA" id="ARBA00004651"/>
    </source>
</evidence>
<dbReference type="KEGG" id="aten:116287784"/>
<dbReference type="PANTHER" id="PTHR24249">
    <property type="entry name" value="HISTAMINE RECEPTOR-RELATED G-PROTEIN COUPLED RECEPTOR"/>
    <property type="match status" value="1"/>
</dbReference>
<evidence type="ECO:0000256" key="5">
    <source>
        <dbReference type="ARBA" id="ARBA00023040"/>
    </source>
</evidence>
<dbReference type="GeneID" id="116287784"/>
<dbReference type="PRINTS" id="PR00237">
    <property type="entry name" value="GPCRRHODOPSN"/>
</dbReference>
<keyword evidence="5 9" id="KW-0297">G-protein coupled receptor</keyword>
<dbReference type="InterPro" id="IPR017452">
    <property type="entry name" value="GPCR_Rhodpsn_7TM"/>
</dbReference>
<evidence type="ECO:0000256" key="7">
    <source>
        <dbReference type="ARBA" id="ARBA00023170"/>
    </source>
</evidence>
<feature type="transmembrane region" description="Helical" evidence="11">
    <location>
        <begin position="20"/>
        <end position="41"/>
    </location>
</feature>
<dbReference type="GO" id="GO:0005886">
    <property type="term" value="C:plasma membrane"/>
    <property type="evidence" value="ECO:0007669"/>
    <property type="project" value="UniProtKB-SubCell"/>
</dbReference>
<evidence type="ECO:0000256" key="4">
    <source>
        <dbReference type="ARBA" id="ARBA00022989"/>
    </source>
</evidence>
<feature type="transmembrane region" description="Helical" evidence="11">
    <location>
        <begin position="94"/>
        <end position="113"/>
    </location>
</feature>
<dbReference type="CDD" id="cd00637">
    <property type="entry name" value="7tm_classA_rhodopsin-like"/>
    <property type="match status" value="1"/>
</dbReference>
<protein>
    <submittedName>
        <fullName evidence="14 15">Octopamine receptor Oamb-like</fullName>
    </submittedName>
</protein>
<dbReference type="OrthoDB" id="5956898at2759"/>
<feature type="region of interest" description="Disordered" evidence="10">
    <location>
        <begin position="341"/>
        <end position="360"/>
    </location>
</feature>
<keyword evidence="13" id="KW-1185">Reference proteome</keyword>
<keyword evidence="6 11" id="KW-0472">Membrane</keyword>
<dbReference type="InterPro" id="IPR050569">
    <property type="entry name" value="TAAR"/>
</dbReference>
<feature type="transmembrane region" description="Helical" evidence="11">
    <location>
        <begin position="219"/>
        <end position="239"/>
    </location>
</feature>
<dbReference type="Gene3D" id="1.20.1070.10">
    <property type="entry name" value="Rhodopsin 7-helix transmembrane proteins"/>
    <property type="match status" value="1"/>
</dbReference>
<comment type="subcellular location">
    <subcellularLocation>
        <location evidence="1">Cell membrane</location>
        <topology evidence="1">Multi-pass membrane protein</topology>
    </subcellularLocation>
</comment>
<feature type="transmembrane region" description="Helical" evidence="11">
    <location>
        <begin position="259"/>
        <end position="280"/>
    </location>
</feature>
<dbReference type="GO" id="GO:0004930">
    <property type="term" value="F:G protein-coupled receptor activity"/>
    <property type="evidence" value="ECO:0007669"/>
    <property type="project" value="UniProtKB-KW"/>
</dbReference>
<evidence type="ECO:0000256" key="9">
    <source>
        <dbReference type="RuleBase" id="RU000688"/>
    </source>
</evidence>
<dbReference type="SUPFAM" id="SSF81321">
    <property type="entry name" value="Family A G protein-coupled receptor-like"/>
    <property type="match status" value="1"/>
</dbReference>
<dbReference type="PANTHER" id="PTHR24249:SF372">
    <property type="entry name" value="G-PROTEIN COUPLED RECEPTORS FAMILY 1 PROFILE DOMAIN-CONTAINING PROTEIN"/>
    <property type="match status" value="1"/>
</dbReference>
<dbReference type="RefSeq" id="XP_031550341.1">
    <property type="nucleotide sequence ID" value="XM_031694481.1"/>
</dbReference>
<evidence type="ECO:0000313" key="15">
    <source>
        <dbReference type="RefSeq" id="XP_031550342.1"/>
    </source>
</evidence>
<dbReference type="Pfam" id="PF00001">
    <property type="entry name" value="7tm_1"/>
    <property type="match status" value="1"/>
</dbReference>
<evidence type="ECO:0000256" key="10">
    <source>
        <dbReference type="SAM" id="MobiDB-lite"/>
    </source>
</evidence>
<evidence type="ECO:0000256" key="2">
    <source>
        <dbReference type="ARBA" id="ARBA00022475"/>
    </source>
</evidence>
<feature type="transmembrane region" description="Helical" evidence="11">
    <location>
        <begin position="53"/>
        <end position="74"/>
    </location>
</feature>
<keyword evidence="3 9" id="KW-0812">Transmembrane</keyword>
<evidence type="ECO:0000259" key="12">
    <source>
        <dbReference type="PROSITE" id="PS50262"/>
    </source>
</evidence>
<feature type="domain" description="G-protein coupled receptors family 1 profile" evidence="12">
    <location>
        <begin position="33"/>
        <end position="278"/>
    </location>
</feature>
<reference evidence="14 15" key="1">
    <citation type="submission" date="2025-04" db="UniProtKB">
        <authorList>
            <consortium name="RefSeq"/>
        </authorList>
    </citation>
    <scope>IDENTIFICATION</scope>
    <source>
        <tissue evidence="14 15">Tentacle</tissue>
    </source>
</reference>
<feature type="transmembrane region" description="Helical" evidence="11">
    <location>
        <begin position="134"/>
        <end position="156"/>
    </location>
</feature>
<gene>
    <name evidence="14 15" type="primary">LOC116287784</name>
</gene>
<feature type="transmembrane region" description="Helical" evidence="11">
    <location>
        <begin position="162"/>
        <end position="186"/>
    </location>
</feature>
<organism evidence="13 15">
    <name type="scientific">Actinia tenebrosa</name>
    <name type="common">Australian red waratah sea anemone</name>
    <dbReference type="NCBI Taxonomy" id="6105"/>
    <lineage>
        <taxon>Eukaryota</taxon>
        <taxon>Metazoa</taxon>
        <taxon>Cnidaria</taxon>
        <taxon>Anthozoa</taxon>
        <taxon>Hexacorallia</taxon>
        <taxon>Actiniaria</taxon>
        <taxon>Actiniidae</taxon>
        <taxon>Actinia</taxon>
    </lineage>
</organism>
<proteinExistence type="inferred from homology"/>
<evidence type="ECO:0000256" key="3">
    <source>
        <dbReference type="ARBA" id="ARBA00022692"/>
    </source>
</evidence>
<dbReference type="InterPro" id="IPR000276">
    <property type="entry name" value="GPCR_Rhodpsn"/>
</dbReference>
<dbReference type="PROSITE" id="PS00237">
    <property type="entry name" value="G_PROTEIN_RECEP_F1_1"/>
    <property type="match status" value="1"/>
</dbReference>
<evidence type="ECO:0000256" key="11">
    <source>
        <dbReference type="SAM" id="Phobius"/>
    </source>
</evidence>
<keyword evidence="4 11" id="KW-1133">Transmembrane helix</keyword>
<evidence type="ECO:0000256" key="8">
    <source>
        <dbReference type="ARBA" id="ARBA00023224"/>
    </source>
</evidence>
<dbReference type="SMART" id="SM01381">
    <property type="entry name" value="7TM_GPCR_Srsx"/>
    <property type="match status" value="1"/>
</dbReference>
<evidence type="ECO:0000313" key="14">
    <source>
        <dbReference type="RefSeq" id="XP_031550341.1"/>
    </source>
</evidence>
<dbReference type="AlphaFoldDB" id="A0A6P8HCD6"/>
<dbReference type="RefSeq" id="XP_031550342.1">
    <property type="nucleotide sequence ID" value="XM_031694482.1"/>
</dbReference>
<keyword evidence="2" id="KW-1003">Cell membrane</keyword>
<comment type="similarity">
    <text evidence="9">Belongs to the G-protein coupled receptor 1 family.</text>
</comment>
<keyword evidence="8 9" id="KW-0807">Transducer</keyword>
<accession>A0A6P8HCD6</accession>
<sequence length="360" mass="41287">MNFTKKCPNYLSNDSAMVLAVLNGVSAIFAVGGNTLILVAIYRKTYLQTVSNFFLGSLAAADLLVGLLMNPLNIVMNTLQAWVQFDGIWMKLQSFLWIQLTTATTFSLTAVTFDRFLAVMMALRYKETVTSFKCFLIVFFNWAFSIFFGSMTFWLPNEQMTSLWSACAFVTVVVPLTVISFCYVRMCKTAFLHTRRIASQNRLPTLQKQINHKRRQTKATWTAAVIIVVFVFLFLPSFIINCLQILNKDRCRMNYYQSIWAWVSFVSYISSSINPWIYAIRSDEYRLAFKSIFMLNTAGEPSRFGSIFDRSKVETTGGVIKRQGTPTQERHDTFHIENCQENEASPGNKYPYEVGARQER</sequence>
<keyword evidence="7 9" id="KW-0675">Receptor</keyword>
<evidence type="ECO:0000313" key="13">
    <source>
        <dbReference type="Proteomes" id="UP000515163"/>
    </source>
</evidence>